<feature type="region of interest" description="Disordered" evidence="1">
    <location>
        <begin position="1"/>
        <end position="43"/>
    </location>
</feature>
<feature type="region of interest" description="Disordered" evidence="1">
    <location>
        <begin position="322"/>
        <end position="384"/>
    </location>
</feature>
<dbReference type="Proteomes" id="UP000235672">
    <property type="component" value="Unassembled WGS sequence"/>
</dbReference>
<proteinExistence type="predicted"/>
<name>A0A2J6Q815_9HELO</name>
<evidence type="ECO:0000313" key="3">
    <source>
        <dbReference type="Proteomes" id="UP000235672"/>
    </source>
</evidence>
<feature type="compositionally biased region" description="Polar residues" evidence="1">
    <location>
        <begin position="349"/>
        <end position="361"/>
    </location>
</feature>
<feature type="compositionally biased region" description="Polar residues" evidence="1">
    <location>
        <begin position="1"/>
        <end position="14"/>
    </location>
</feature>
<feature type="compositionally biased region" description="Low complexity" evidence="1">
    <location>
        <begin position="32"/>
        <end position="43"/>
    </location>
</feature>
<evidence type="ECO:0000256" key="1">
    <source>
        <dbReference type="SAM" id="MobiDB-lite"/>
    </source>
</evidence>
<dbReference type="OrthoDB" id="3799661at2759"/>
<sequence length="384" mass="42254">MSTLPAANDSNNYLRVSPRDDRTSPSTHGRSRSVSVTPSVRSSNSRITVVEDYAELDDGQGVPGFYKKTTTEVHAPKYTWFEHFLGVLGFNVSKRKKPFVEVKKEKIMMPPGHEVKEIPVDENTSPWILPVHVHSSRKDTNRHQVTKDAKCTIDTGNHQGNIVSRDFVVNVLEFPEANFKPLNAKEKQGAIGITGNKFVPEAAIYLTWYHSKSTRVFRDMRFLITPNPHCDLIIGAYSIQANQLLTVPNLIARSDGGPDGPLGKTVVNPGVQDTRKGELEDEKYKVSTVVNDLKSKLKKAKKNHENTKEVEEELAAAEKQLDAAKQALDDYTADAGPQNPPGPSAENRAATNGSATSTGIDNQAVKPKKKGSWSLRPRGPQGAP</sequence>
<keyword evidence="3" id="KW-1185">Reference proteome</keyword>
<gene>
    <name evidence="2" type="ORF">NA56DRAFT_658285</name>
</gene>
<accession>A0A2J6Q815</accession>
<protein>
    <submittedName>
        <fullName evidence="2">Uncharacterized protein</fullName>
    </submittedName>
</protein>
<evidence type="ECO:0000313" key="2">
    <source>
        <dbReference type="EMBL" id="PMD22374.1"/>
    </source>
</evidence>
<dbReference type="AlphaFoldDB" id="A0A2J6Q815"/>
<organism evidence="2 3">
    <name type="scientific">Hyaloscypha hepaticicola</name>
    <dbReference type="NCBI Taxonomy" id="2082293"/>
    <lineage>
        <taxon>Eukaryota</taxon>
        <taxon>Fungi</taxon>
        <taxon>Dikarya</taxon>
        <taxon>Ascomycota</taxon>
        <taxon>Pezizomycotina</taxon>
        <taxon>Leotiomycetes</taxon>
        <taxon>Helotiales</taxon>
        <taxon>Hyaloscyphaceae</taxon>
        <taxon>Hyaloscypha</taxon>
    </lineage>
</organism>
<reference evidence="2" key="1">
    <citation type="submission" date="2016-05" db="EMBL/GenBank/DDBJ databases">
        <title>A degradative enzymes factory behind the ericoid mycorrhizal symbiosis.</title>
        <authorList>
            <consortium name="DOE Joint Genome Institute"/>
            <person name="Martino E."/>
            <person name="Morin E."/>
            <person name="Grelet G."/>
            <person name="Kuo A."/>
            <person name="Kohler A."/>
            <person name="Daghino S."/>
            <person name="Barry K."/>
            <person name="Choi C."/>
            <person name="Cichocki N."/>
            <person name="Clum A."/>
            <person name="Copeland A."/>
            <person name="Hainaut M."/>
            <person name="Haridas S."/>
            <person name="Labutti K."/>
            <person name="Lindquist E."/>
            <person name="Lipzen A."/>
            <person name="Khouja H.-R."/>
            <person name="Murat C."/>
            <person name="Ohm R."/>
            <person name="Olson A."/>
            <person name="Spatafora J."/>
            <person name="Veneault-Fourrey C."/>
            <person name="Henrissat B."/>
            <person name="Grigoriev I."/>
            <person name="Martin F."/>
            <person name="Perotto S."/>
        </authorList>
    </citation>
    <scope>NUCLEOTIDE SEQUENCE [LARGE SCALE GENOMIC DNA]</scope>
    <source>
        <strain evidence="2">UAMH 7357</strain>
    </source>
</reference>
<dbReference type="EMBL" id="KZ613478">
    <property type="protein sequence ID" value="PMD22374.1"/>
    <property type="molecule type" value="Genomic_DNA"/>
</dbReference>